<evidence type="ECO:0000256" key="1">
    <source>
        <dbReference type="ARBA" id="ARBA00004138"/>
    </source>
</evidence>
<feature type="coiled-coil region" evidence="6">
    <location>
        <begin position="99"/>
        <end position="133"/>
    </location>
</feature>
<dbReference type="InterPro" id="IPR053879">
    <property type="entry name" value="HYDIN_VesB_CFA65-like_Ig"/>
</dbReference>
<gene>
    <name evidence="12" type="ORF">RRG08_052753</name>
</gene>
<dbReference type="Pfam" id="PF24771">
    <property type="entry name" value="Ig_CFAP74_1st"/>
    <property type="match status" value="1"/>
</dbReference>
<feature type="domain" description="CFAP74 third Ig-like" evidence="10">
    <location>
        <begin position="1089"/>
        <end position="1201"/>
    </location>
</feature>
<feature type="compositionally biased region" description="Low complexity" evidence="7">
    <location>
        <begin position="1786"/>
        <end position="1801"/>
    </location>
</feature>
<feature type="compositionally biased region" description="Polar residues" evidence="7">
    <location>
        <begin position="525"/>
        <end position="541"/>
    </location>
</feature>
<keyword evidence="6" id="KW-0175">Coiled coil</keyword>
<evidence type="ECO:0000259" key="9">
    <source>
        <dbReference type="Pfam" id="PF24770"/>
    </source>
</evidence>
<feature type="domain" description="HYDIN/VesB/CFA65-like Ig-like" evidence="8">
    <location>
        <begin position="1888"/>
        <end position="1975"/>
    </location>
</feature>
<evidence type="ECO:0000259" key="8">
    <source>
        <dbReference type="Pfam" id="PF22544"/>
    </source>
</evidence>
<dbReference type="Pfam" id="PF24778">
    <property type="entry name" value="Ig-CFAP74_3rd"/>
    <property type="match status" value="1"/>
</dbReference>
<evidence type="ECO:0000313" key="12">
    <source>
        <dbReference type="EMBL" id="KAK3800368.1"/>
    </source>
</evidence>
<dbReference type="InterPro" id="IPR056310">
    <property type="entry name" value="Ig-CFAP74_4th"/>
</dbReference>
<evidence type="ECO:0000256" key="5">
    <source>
        <dbReference type="ARBA" id="ARBA00023273"/>
    </source>
</evidence>
<name>A0AAE1EBZ0_9GAST</name>
<evidence type="ECO:0000256" key="6">
    <source>
        <dbReference type="SAM" id="Coils"/>
    </source>
</evidence>
<keyword evidence="13" id="KW-1185">Reference proteome</keyword>
<dbReference type="InterPro" id="IPR056306">
    <property type="entry name" value="Ig-CFAP74_2nd"/>
</dbReference>
<feature type="compositionally biased region" description="Polar residues" evidence="7">
    <location>
        <begin position="932"/>
        <end position="944"/>
    </location>
</feature>
<feature type="coiled-coil region" evidence="6">
    <location>
        <begin position="246"/>
        <end position="358"/>
    </location>
</feature>
<proteinExistence type="predicted"/>
<keyword evidence="4" id="KW-0969">Cilium</keyword>
<feature type="region of interest" description="Disordered" evidence="7">
    <location>
        <begin position="875"/>
        <end position="973"/>
    </location>
</feature>
<feature type="domain" description="CFAP74 second Ig-like" evidence="9">
    <location>
        <begin position="1002"/>
        <end position="1087"/>
    </location>
</feature>
<evidence type="ECO:0000256" key="2">
    <source>
        <dbReference type="ARBA" id="ARBA00004496"/>
    </source>
</evidence>
<evidence type="ECO:0000256" key="7">
    <source>
        <dbReference type="SAM" id="MobiDB-lite"/>
    </source>
</evidence>
<evidence type="ECO:0000313" key="13">
    <source>
        <dbReference type="Proteomes" id="UP001283361"/>
    </source>
</evidence>
<evidence type="ECO:0000259" key="11">
    <source>
        <dbReference type="Pfam" id="PF24798"/>
    </source>
</evidence>
<comment type="caution">
    <text evidence="12">The sequence shown here is derived from an EMBL/GenBank/DDBJ whole genome shotgun (WGS) entry which is preliminary data.</text>
</comment>
<dbReference type="Pfam" id="PF24770">
    <property type="entry name" value="Ig-CFAP74_2"/>
    <property type="match status" value="2"/>
</dbReference>
<dbReference type="Gene3D" id="2.60.40.10">
    <property type="entry name" value="Immunoglobulins"/>
    <property type="match status" value="5"/>
</dbReference>
<dbReference type="NCBIfam" id="NF012200">
    <property type="entry name" value="choice_anch_D"/>
    <property type="match status" value="1"/>
</dbReference>
<dbReference type="Pfam" id="PF24798">
    <property type="entry name" value="Ig-CFAP74_4th"/>
    <property type="match status" value="1"/>
</dbReference>
<feature type="domain" description="CFAP74 fourth Ig-like" evidence="11">
    <location>
        <begin position="1207"/>
        <end position="1301"/>
    </location>
</feature>
<feature type="region of interest" description="Disordered" evidence="7">
    <location>
        <begin position="437"/>
        <end position="470"/>
    </location>
</feature>
<sequence length="2280" mass="256793">MVMNYSGFLIINMDTTNAKMMLGYMDDDDDEILDYDGNLDLSTDNEDEDEAESVQEYNVQQYPETPDEKIHWQEQIRMIHLRSHLNQLMEKVRHAHYVTDKTREELKKCRNQIQQYEAERDELFAEIQGKESEGNKSAVHCIRAAHERVCGELEGERNLERMIIERLDQAEYELALAEVERGKFLLAEDDLLQREHKLSQEKTDMAMVRLAKEETLARQALTYRRKEDRNRHDVKMDTERRHVHAIEEAERSHERANKYLQRTMEKLKQREEEEAERYKTDMGKKMDMLLKLKNEITHNRENLQAIRARDKAAERKEMEEEKREREIIKLQGGNPEEMLLVKKRKNEVEKQKNQFEADQRLKKAAIMQKILREEENIKRRKQQQPYLWNYPDRENELRVKPLPQKPVQALEDYIDASSDEFMEVEDDNKDMEMLIKLSSRKQPKSVKGTSVEKKIPRERQRKLFATNNEQNDTFAKSLEVSGLSNQKEESNSSSEILTPDKSYLSMLKKLSLDMRKKQEKDEENAQSATDQYEPSIEQTQDLFEVNDSENTEYDLGEGEEMAEDLLDQAEIKASDEVEEKVYLKEEVSDQMVLVKDSDDSEDEEDLQATVNLAQPEFEGLWDKETKPYCIPKETDHYSAKPVGSSKMDQEILKKTLEKTREGIIITQVAAGREFKGCPFYSKPDVIHFKDFVIGKTYKKKVTLTNVSYTVNYIKLLDITERLKDFIIIHFDPPGQMSAGLTCDMTVTFKPMINEDLQGDVNFLTQTGTFCIPLICSTKKCDLFLDTKCVDFGTSVIGETLKRTFTLTNRGALGTKFDFFKVAGMKQRTLTTAGTSLGRMSESDFDLGSTESSIKVTEQEEVSVVNKENLSPVGASDVGLINSHPTPDRPGILSVTVSRPSNLPKEDIVTSPEVDPTTDSMRAVSPDSANDLDPNNKTKQIAGNGSSVAVESKKKSEEALDKIPEAGETSVPPLDEICETVPGNGDEPAGNSGETAVVEDILHKQEEDSEEAISPDLPVNEMEEYSTLDGMRAGPFATGEIGPFSSLKLEIVWQPTLPGRVDPEFLVSFADPLSEPLSIRAIANAIDVPVWLERPTVDLKICMFDRLYQDTILVNNRATTALRLKFEVCKELKNHLELLPKTGYVQAQSQFSAQLKFLPRRSLYEEAAKYFDPETGVLEAPMTIRVADQTTPVHFTVQAVVTTSDLEFDVSDIDFGYCTIHESVRRTVKLTNHSILPQQFGFIGLPENMEVQPNDGFGTLLPLETLELDIIFSPNKTREYKLDLVCRSLINRDFKISIRGVGVLTPLELTNQVIHFSATSLYDTASAVLHVVNSHTSSNEYTHPVPRIGKGEICHVGPTSFEFVVPKDSPVTVSPCVGTVMPGKTCRIQICFTPSLNDYDIRQEAMRIHTRMEAAREEREKLEAEEREKRELEEKAVMKFEKPVKREKKVQQEKNPKEENKSENCQSQNSMNVDKLTLGVARDYSNSHGLSKIFENHWEMTKERPHHKNVMLKSDALCSSTWNTQQIMTTHVIKEEKTMIPEDLGVKTKRYEGHGRHKPSISSIGHKEIIVNSANLQNSPQPSAHGLVISTCYRRLNNAVHSKTSRSTVLVKQKGPSSLTYRKNLPRCNSALKTEISNKKNSVIKTVCFSPKLSFCGEEDWYFHTFNPYMERFDASNLQCMVASSSVSARSKQNNKSSIFGNQTEQEKALKQQNSTINGNKNANAEEGSPSENEIDEKINTGLIQDDILDFIDNEFEEITGEENSEDAPAGKGKNKGKTSPKGLPQAKASKLSAAASSSGSAITNEATPRFDPDKLSRDSAEYQAALTSLMRQFKGQFHSLTIPCYVASGQTGNPGELNYSIHNTLYLEVHCPAVRPPVVVISDNGRRLIDFGDVSIGQTCPRSVTIQNISEKDMELTATLTNPAGPFLMLNALRTLPPGATHTLLLTFSPSQGQVFQEELGIKTFNSMLHLTLKGRGVNPLVSLSVEEGLFDMSAVLVGEFVEKHFKVQNTSMLAIDYVIKQDSLSPLRHARGQGMTVSFKQGDPPQNLANYVGSQNDSGKNVFDIVPTKGTIQAGETKDIIVTFAPDHTSDLYSDGVRMELFDQEESHFFQLIGQAKPRVMYLDGVEPLNPTTESLALQPPPPEEEDAAPGKHRMKKDSKGTVISPPALVTIYSVACNDTFQPGIREIYAGCVRTMAVSQKKNGEFAVEGLQNLIQKGFSIEPQKGMVEAGTKKPIVFTWTPPSGYDPSVTIEETAVLTLKCDVTEQITLMIRAMVVSE</sequence>
<dbReference type="InterPro" id="IPR056307">
    <property type="entry name" value="Ig-CFAP74_3rd"/>
</dbReference>
<feature type="region of interest" description="Disordered" evidence="7">
    <location>
        <begin position="2132"/>
        <end position="2161"/>
    </location>
</feature>
<feature type="region of interest" description="Disordered" evidence="7">
    <location>
        <begin position="514"/>
        <end position="545"/>
    </location>
</feature>
<evidence type="ECO:0008006" key="14">
    <source>
        <dbReference type="Google" id="ProtNLM"/>
    </source>
</evidence>
<dbReference type="Pfam" id="PF22544">
    <property type="entry name" value="HYDIN_VesB_CFA65-like_Ig"/>
    <property type="match status" value="1"/>
</dbReference>
<feature type="region of interest" description="Disordered" evidence="7">
    <location>
        <begin position="1442"/>
        <end position="1469"/>
    </location>
</feature>
<feature type="compositionally biased region" description="Basic and acidic residues" evidence="7">
    <location>
        <begin position="950"/>
        <end position="964"/>
    </location>
</feature>
<reference evidence="12" key="1">
    <citation type="journal article" date="2023" name="G3 (Bethesda)">
        <title>A reference genome for the long-term kleptoplast-retaining sea slug Elysia crispata morphotype clarki.</title>
        <authorList>
            <person name="Eastman K.E."/>
            <person name="Pendleton A.L."/>
            <person name="Shaikh M.A."/>
            <person name="Suttiyut T."/>
            <person name="Ogas R."/>
            <person name="Tomko P."/>
            <person name="Gavelis G."/>
            <person name="Widhalm J.R."/>
            <person name="Wisecaver J.H."/>
        </authorList>
    </citation>
    <scope>NUCLEOTIDE SEQUENCE</scope>
    <source>
        <strain evidence="12">ECLA1</strain>
    </source>
</reference>
<dbReference type="PANTHER" id="PTHR22538:SF0">
    <property type="entry name" value="CILIA- AND FLAGELLA-ASSOCIATED PROTEIN 74"/>
    <property type="match status" value="1"/>
</dbReference>
<feature type="region of interest" description="Disordered" evidence="7">
    <location>
        <begin position="1690"/>
        <end position="1732"/>
    </location>
</feature>
<evidence type="ECO:0000256" key="3">
    <source>
        <dbReference type="ARBA" id="ARBA00022490"/>
    </source>
</evidence>
<evidence type="ECO:0000259" key="10">
    <source>
        <dbReference type="Pfam" id="PF24778"/>
    </source>
</evidence>
<dbReference type="Proteomes" id="UP001283361">
    <property type="component" value="Unassembled WGS sequence"/>
</dbReference>
<feature type="compositionally biased region" description="Basic and acidic residues" evidence="7">
    <location>
        <begin position="1442"/>
        <end position="1461"/>
    </location>
</feature>
<feature type="domain" description="CFAP74 second Ig-like" evidence="9">
    <location>
        <begin position="783"/>
        <end position="857"/>
    </location>
</feature>
<feature type="region of interest" description="Disordered" evidence="7">
    <location>
        <begin position="1759"/>
        <end position="1816"/>
    </location>
</feature>
<feature type="compositionally biased region" description="Polar residues" evidence="7">
    <location>
        <begin position="1710"/>
        <end position="1722"/>
    </location>
</feature>
<feature type="compositionally biased region" description="Polar residues" evidence="7">
    <location>
        <begin position="1690"/>
        <end position="1703"/>
    </location>
</feature>
<keyword evidence="3" id="KW-0963">Cytoplasm</keyword>
<protein>
    <recommendedName>
        <fullName evidence="14">Cilia- and flagella-associated protein 74</fullName>
    </recommendedName>
</protein>
<dbReference type="PANTHER" id="PTHR22538">
    <property type="entry name" value="CILIA- AND FLAGELLA-ASSOCIATED PROTEIN 74"/>
    <property type="match status" value="1"/>
</dbReference>
<feature type="coiled-coil region" evidence="6">
    <location>
        <begin position="1404"/>
        <end position="1441"/>
    </location>
</feature>
<dbReference type="EMBL" id="JAWDGP010000459">
    <property type="protein sequence ID" value="KAK3800368.1"/>
    <property type="molecule type" value="Genomic_DNA"/>
</dbReference>
<keyword evidence="5" id="KW-0966">Cell projection</keyword>
<comment type="subcellular location">
    <subcellularLocation>
        <location evidence="1">Cell projection</location>
        <location evidence="1">Cilium</location>
    </subcellularLocation>
    <subcellularLocation>
        <location evidence="2">Cytoplasm</location>
    </subcellularLocation>
</comment>
<organism evidence="12 13">
    <name type="scientific">Elysia crispata</name>
    <name type="common">lettuce slug</name>
    <dbReference type="NCBI Taxonomy" id="231223"/>
    <lineage>
        <taxon>Eukaryota</taxon>
        <taxon>Metazoa</taxon>
        <taxon>Spiralia</taxon>
        <taxon>Lophotrochozoa</taxon>
        <taxon>Mollusca</taxon>
        <taxon>Gastropoda</taxon>
        <taxon>Heterobranchia</taxon>
        <taxon>Euthyneura</taxon>
        <taxon>Panpulmonata</taxon>
        <taxon>Sacoglossa</taxon>
        <taxon>Placobranchoidea</taxon>
        <taxon>Plakobranchidae</taxon>
        <taxon>Elysia</taxon>
    </lineage>
</organism>
<accession>A0AAE1EBZ0</accession>
<evidence type="ECO:0000256" key="4">
    <source>
        <dbReference type="ARBA" id="ARBA00023069"/>
    </source>
</evidence>
<dbReference type="InterPro" id="IPR013783">
    <property type="entry name" value="Ig-like_fold"/>
</dbReference>